<evidence type="ECO:0000259" key="8">
    <source>
        <dbReference type="PROSITE" id="PS50111"/>
    </source>
</evidence>
<dbReference type="InterPro" id="IPR004089">
    <property type="entry name" value="MCPsignal_dom"/>
</dbReference>
<evidence type="ECO:0000256" key="2">
    <source>
        <dbReference type="ARBA" id="ARBA00022475"/>
    </source>
</evidence>
<comment type="subcellular location">
    <subcellularLocation>
        <location evidence="1">Cell membrane</location>
    </subcellularLocation>
</comment>
<feature type="transmembrane region" description="Helical" evidence="7">
    <location>
        <begin position="47"/>
        <end position="68"/>
    </location>
</feature>
<dbReference type="CDD" id="cd06225">
    <property type="entry name" value="HAMP"/>
    <property type="match status" value="1"/>
</dbReference>
<evidence type="ECO:0000256" key="4">
    <source>
        <dbReference type="ARBA" id="ARBA00023224"/>
    </source>
</evidence>
<dbReference type="Gene3D" id="1.10.287.950">
    <property type="entry name" value="Methyl-accepting chemotaxis protein"/>
    <property type="match status" value="1"/>
</dbReference>
<evidence type="ECO:0000313" key="11">
    <source>
        <dbReference type="Proteomes" id="UP000659496"/>
    </source>
</evidence>
<evidence type="ECO:0000256" key="1">
    <source>
        <dbReference type="ARBA" id="ARBA00004236"/>
    </source>
</evidence>
<feature type="domain" description="Methyl-accepting transducer" evidence="8">
    <location>
        <begin position="142"/>
        <end position="392"/>
    </location>
</feature>
<reference evidence="10 11" key="1">
    <citation type="submission" date="2020-08" db="EMBL/GenBank/DDBJ databases">
        <title>A Genomic Blueprint of the Chicken Gut Microbiome.</title>
        <authorList>
            <person name="Gilroy R."/>
            <person name="Ravi A."/>
            <person name="Getino M."/>
            <person name="Pursley I."/>
            <person name="Horton D.L."/>
            <person name="Alikhan N.-F."/>
            <person name="Baker D."/>
            <person name="Gharbi K."/>
            <person name="Hall N."/>
            <person name="Watson M."/>
            <person name="Adriaenssens E.M."/>
            <person name="Foster-Nyarko E."/>
            <person name="Jarju S."/>
            <person name="Secka A."/>
            <person name="Antonio M."/>
            <person name="Oren A."/>
            <person name="Chaudhuri R."/>
            <person name="La Ragione R.M."/>
            <person name="Hildebrand F."/>
            <person name="Pallen M.J."/>
        </authorList>
    </citation>
    <scope>NUCLEOTIDE SEQUENCE [LARGE SCALE GENOMIC DNA]</scope>
    <source>
        <strain evidence="10 11">Sa3CUA8</strain>
    </source>
</reference>
<organism evidence="10 11">
    <name type="scientific">Sporosarcina gallistercoris</name>
    <dbReference type="NCBI Taxonomy" id="2762245"/>
    <lineage>
        <taxon>Bacteria</taxon>
        <taxon>Bacillati</taxon>
        <taxon>Bacillota</taxon>
        <taxon>Bacilli</taxon>
        <taxon>Bacillales</taxon>
        <taxon>Caryophanaceae</taxon>
        <taxon>Sporosarcina</taxon>
    </lineage>
</organism>
<dbReference type="Pfam" id="PF00015">
    <property type="entry name" value="MCPsignal"/>
    <property type="match status" value="1"/>
</dbReference>
<dbReference type="Proteomes" id="UP000659496">
    <property type="component" value="Unassembled WGS sequence"/>
</dbReference>
<feature type="domain" description="HAMP" evidence="9">
    <location>
        <begin position="70"/>
        <end position="123"/>
    </location>
</feature>
<dbReference type="InterPro" id="IPR003660">
    <property type="entry name" value="HAMP_dom"/>
</dbReference>
<evidence type="ECO:0000256" key="3">
    <source>
        <dbReference type="ARBA" id="ARBA00023136"/>
    </source>
</evidence>
<evidence type="ECO:0000313" key="10">
    <source>
        <dbReference type="EMBL" id="MBD7909177.1"/>
    </source>
</evidence>
<dbReference type="Gene3D" id="6.10.340.10">
    <property type="match status" value="1"/>
</dbReference>
<dbReference type="PROSITE" id="PS50885">
    <property type="entry name" value="HAMP"/>
    <property type="match status" value="1"/>
</dbReference>
<dbReference type="Pfam" id="PF00672">
    <property type="entry name" value="HAMP"/>
    <property type="match status" value="1"/>
</dbReference>
<dbReference type="EMBL" id="JACSQY010000010">
    <property type="protein sequence ID" value="MBD7909177.1"/>
    <property type="molecule type" value="Genomic_DNA"/>
</dbReference>
<accession>A0ABR8PLY6</accession>
<dbReference type="PANTHER" id="PTHR32089:SF112">
    <property type="entry name" value="LYSOZYME-LIKE PROTEIN-RELATED"/>
    <property type="match status" value="1"/>
</dbReference>
<dbReference type="PANTHER" id="PTHR32089">
    <property type="entry name" value="METHYL-ACCEPTING CHEMOTAXIS PROTEIN MCPB"/>
    <property type="match status" value="1"/>
</dbReference>
<comment type="caution">
    <text evidence="10">The sequence shown here is derived from an EMBL/GenBank/DDBJ whole genome shotgun (WGS) entry which is preliminary data.</text>
</comment>
<keyword evidence="4 6" id="KW-0807">Transducer</keyword>
<name>A0ABR8PLY6_9BACL</name>
<comment type="similarity">
    <text evidence="5">Belongs to the methyl-accepting chemotaxis (MCP) protein family.</text>
</comment>
<protein>
    <submittedName>
        <fullName evidence="10">Methyl-accepting chemotaxis protein</fullName>
    </submittedName>
</protein>
<keyword evidence="7" id="KW-0812">Transmembrane</keyword>
<dbReference type="RefSeq" id="WP_191691109.1">
    <property type="nucleotide sequence ID" value="NZ_JACSQY010000010.1"/>
</dbReference>
<evidence type="ECO:0000256" key="6">
    <source>
        <dbReference type="PROSITE-ProRule" id="PRU00284"/>
    </source>
</evidence>
<dbReference type="SUPFAM" id="SSF58104">
    <property type="entry name" value="Methyl-accepting chemotaxis protein (MCP) signaling domain"/>
    <property type="match status" value="1"/>
</dbReference>
<keyword evidence="2" id="KW-1003">Cell membrane</keyword>
<sequence length="430" mass="46413">MRETKKKFGLKWKLVIFVTILAMVTYSTSAVFINILQPQFFPNANPVWFGIMTYGMGIFWSAVLAALFSTILTKPLQQLEQEAMRIADGKIGTDIELPNSSDEIRSVAEAFQQVVVNLRGIVGQIETNFEKTSRSVDILHKETGSASNQADAIASTIIEISSGAEASAIAIQETAEAMEDIRTLASDVNHRADQSSKQSNDMLAELKRTTDAYRTLVGGIREMSTQSEDSLSTIRDLDRNAQKIGEIVQLVGNIADQTNLLALNASIEAARAGEHGKGFAVVAEEVRVLADESAKSVQMIGGLVSTIQADVTKVVKEMEAQVKTAAQEAGRADETNKSIVAMATTVTDMAGSITGITELVEHQLSKIEQTAHQSQEVAAIAEETSAGAEEVQAATEEQAHSIEQTSVLASELKGQSEALYDVIRQFDTSK</sequence>
<keyword evidence="3 7" id="KW-0472">Membrane</keyword>
<keyword evidence="7" id="KW-1133">Transmembrane helix</keyword>
<gene>
    <name evidence="10" type="ORF">H9659_12650</name>
</gene>
<dbReference type="SMART" id="SM00304">
    <property type="entry name" value="HAMP"/>
    <property type="match status" value="1"/>
</dbReference>
<evidence type="ECO:0000256" key="7">
    <source>
        <dbReference type="SAM" id="Phobius"/>
    </source>
</evidence>
<dbReference type="SMART" id="SM00283">
    <property type="entry name" value="MA"/>
    <property type="match status" value="1"/>
</dbReference>
<proteinExistence type="inferred from homology"/>
<dbReference type="PROSITE" id="PS50111">
    <property type="entry name" value="CHEMOTAXIS_TRANSDUC_2"/>
    <property type="match status" value="1"/>
</dbReference>
<evidence type="ECO:0000259" key="9">
    <source>
        <dbReference type="PROSITE" id="PS50885"/>
    </source>
</evidence>
<evidence type="ECO:0000256" key="5">
    <source>
        <dbReference type="ARBA" id="ARBA00029447"/>
    </source>
</evidence>
<feature type="transmembrane region" description="Helical" evidence="7">
    <location>
        <begin position="12"/>
        <end position="35"/>
    </location>
</feature>
<keyword evidence="11" id="KW-1185">Reference proteome</keyword>